<evidence type="ECO:0000313" key="2">
    <source>
        <dbReference type="Proteomes" id="UP000067422"/>
    </source>
</evidence>
<sequence>MAVRLKNVEYARIRGREKRLEAEKKAHETGEPVPSIPPLFSHDATIQSAFNHAWNDVPACEVLLFLRTAKTSQGVDLVAKIRNFRQWHFH</sequence>
<proteinExistence type="predicted"/>
<organism evidence="1 2">
    <name type="scientific">Vibrio harveyi</name>
    <name type="common">Beneckea harveyi</name>
    <dbReference type="NCBI Taxonomy" id="669"/>
    <lineage>
        <taxon>Bacteria</taxon>
        <taxon>Pseudomonadati</taxon>
        <taxon>Pseudomonadota</taxon>
        <taxon>Gammaproteobacteria</taxon>
        <taxon>Vibrionales</taxon>
        <taxon>Vibrionaceae</taxon>
        <taxon>Vibrio</taxon>
    </lineage>
</organism>
<accession>A0ABM5Y650</accession>
<dbReference type="EMBL" id="CP014039">
    <property type="protein sequence ID" value="AMG01339.1"/>
    <property type="molecule type" value="Genomic_DNA"/>
</dbReference>
<keyword evidence="2" id="KW-1185">Reference proteome</keyword>
<gene>
    <name evidence="1" type="ORF">AL538_27190</name>
</gene>
<protein>
    <submittedName>
        <fullName evidence="1">Uncharacterized protein</fullName>
    </submittedName>
</protein>
<name>A0ABM5Y650_VIBHA</name>
<dbReference type="RefSeq" id="WP_061066645.1">
    <property type="nucleotide sequence ID" value="NZ_CP014039.2"/>
</dbReference>
<reference evidence="1" key="1">
    <citation type="submission" date="2018-01" db="EMBL/GenBank/DDBJ databases">
        <title>FDA dAtabase for Regulatory Grade micrObial Sequences (FDA-ARGOS): Supporting development and validation of Infectious Disease Dx tests.</title>
        <authorList>
            <person name="Hoffmann M."/>
            <person name="Allard M."/>
            <person name="Evans P."/>
            <person name="Brown E."/>
            <person name="Tallon L."/>
            <person name="Sadzewicz L."/>
            <person name="Sengamalay N."/>
            <person name="Ott S."/>
            <person name="Godinez A."/>
            <person name="Nagaraj S."/>
            <person name="Vyas G."/>
            <person name="Aluvathingal J."/>
            <person name="Nadendla S."/>
            <person name="Geyer C."/>
            <person name="Sichtig H."/>
        </authorList>
    </citation>
    <scope>NUCLEOTIDE SEQUENCE</scope>
    <source>
        <strain evidence="1">FDAARGOS_107</strain>
    </source>
</reference>
<evidence type="ECO:0000313" key="1">
    <source>
        <dbReference type="EMBL" id="AMG01339.1"/>
    </source>
</evidence>
<dbReference type="Proteomes" id="UP000067422">
    <property type="component" value="Chromosome 2"/>
</dbReference>